<dbReference type="SMART" id="SM00198">
    <property type="entry name" value="SCP"/>
    <property type="match status" value="1"/>
</dbReference>
<dbReference type="PROSITE" id="PS01009">
    <property type="entry name" value="CRISP_1"/>
    <property type="match status" value="1"/>
</dbReference>
<dbReference type="InterPro" id="IPR035940">
    <property type="entry name" value="CAP_sf"/>
</dbReference>
<sequence>MTDQARQKFLDMHNSYRSQVAKGQAKDALSGYAPRAAKMKKMQSILWYEANSKYSSSTEVPPLFPEKKIYDCGVESTARQNAKKCVFAHSHMKGLGENIWMTTARQMDKVKAAEQASQGWFSELAKYGVGPANKLTMQLWNRPKTQIGHYTQMVWQNTYKLGCFVEWCSSMTYGVCQYSPQGNMMNQLIYEKGNPCTKDSDCGSNARCSAQEALCIVKG</sequence>
<reference evidence="2 3" key="1">
    <citation type="submission" date="2013-05" db="EMBL/GenBank/DDBJ databases">
        <title>Draft genome of the parasitic nematode Anyclostoma ceylanicum.</title>
        <authorList>
            <person name="Mitreva M."/>
        </authorList>
    </citation>
    <scope>NUCLEOTIDE SEQUENCE [LARGE SCALE GENOMIC DNA]</scope>
</reference>
<dbReference type="Pfam" id="PF00188">
    <property type="entry name" value="CAP"/>
    <property type="match status" value="1"/>
</dbReference>
<dbReference type="EMBL" id="KE125009">
    <property type="protein sequence ID" value="EPB73041.1"/>
    <property type="molecule type" value="Genomic_DNA"/>
</dbReference>
<dbReference type="AlphaFoldDB" id="A0A0D6LSM9"/>
<dbReference type="PRINTS" id="PR00837">
    <property type="entry name" value="V5TPXLIKE"/>
</dbReference>
<organism evidence="2 3">
    <name type="scientific">Ancylostoma ceylanicum</name>
    <dbReference type="NCBI Taxonomy" id="53326"/>
    <lineage>
        <taxon>Eukaryota</taxon>
        <taxon>Metazoa</taxon>
        <taxon>Ecdysozoa</taxon>
        <taxon>Nematoda</taxon>
        <taxon>Chromadorea</taxon>
        <taxon>Rhabditida</taxon>
        <taxon>Rhabditina</taxon>
        <taxon>Rhabditomorpha</taxon>
        <taxon>Strongyloidea</taxon>
        <taxon>Ancylostomatidae</taxon>
        <taxon>Ancylostomatinae</taxon>
        <taxon>Ancylostoma</taxon>
    </lineage>
</organism>
<name>A0A0D6LSM9_9BILA</name>
<keyword evidence="3" id="KW-1185">Reference proteome</keyword>
<dbReference type="Proteomes" id="UP000054495">
    <property type="component" value="Unassembled WGS sequence"/>
</dbReference>
<dbReference type="InterPro" id="IPR001283">
    <property type="entry name" value="CRISP-related"/>
</dbReference>
<protein>
    <submittedName>
        <fullName evidence="2">SCP-like protein</fullName>
    </submittedName>
</protein>
<evidence type="ECO:0000313" key="3">
    <source>
        <dbReference type="Proteomes" id="UP000054495"/>
    </source>
</evidence>
<gene>
    <name evidence="2" type="ORF">ANCCEY_07851</name>
</gene>
<dbReference type="Gene3D" id="3.40.33.10">
    <property type="entry name" value="CAP"/>
    <property type="match status" value="1"/>
</dbReference>
<feature type="domain" description="SCP" evidence="1">
    <location>
        <begin position="4"/>
        <end position="186"/>
    </location>
</feature>
<dbReference type="InterPro" id="IPR014044">
    <property type="entry name" value="CAP_dom"/>
</dbReference>
<evidence type="ECO:0000313" key="2">
    <source>
        <dbReference type="EMBL" id="EPB73041.1"/>
    </source>
</evidence>
<proteinExistence type="predicted"/>
<accession>A0A0D6LSM9</accession>
<evidence type="ECO:0000259" key="1">
    <source>
        <dbReference type="SMART" id="SM00198"/>
    </source>
</evidence>
<dbReference type="SUPFAM" id="SSF55797">
    <property type="entry name" value="PR-1-like"/>
    <property type="match status" value="1"/>
</dbReference>
<dbReference type="PANTHER" id="PTHR10334">
    <property type="entry name" value="CYSTEINE-RICH SECRETORY PROTEIN-RELATED"/>
    <property type="match status" value="1"/>
</dbReference>
<dbReference type="InterPro" id="IPR018244">
    <property type="entry name" value="Allrgn_V5/Tpx1_CS"/>
</dbReference>
<dbReference type="GO" id="GO:0005576">
    <property type="term" value="C:extracellular region"/>
    <property type="evidence" value="ECO:0007669"/>
    <property type="project" value="InterPro"/>
</dbReference>
<dbReference type="CDD" id="cd05380">
    <property type="entry name" value="CAP_euk"/>
    <property type="match status" value="1"/>
</dbReference>